<dbReference type="EMBL" id="FTOC01000002">
    <property type="protein sequence ID" value="SIS39737.1"/>
    <property type="molecule type" value="Genomic_DNA"/>
</dbReference>
<gene>
    <name evidence="1" type="ORF">SAMN05421687_10245</name>
</gene>
<protein>
    <submittedName>
        <fullName evidence="1">Arsenical resistance operon trans-acting repressor ArsD</fullName>
    </submittedName>
</protein>
<dbReference type="GO" id="GO:0046685">
    <property type="term" value="P:response to arsenic-containing substance"/>
    <property type="evidence" value="ECO:0007669"/>
    <property type="project" value="InterPro"/>
</dbReference>
<dbReference type="InterPro" id="IPR010712">
    <property type="entry name" value="Arsenical-R_ArsD"/>
</dbReference>
<dbReference type="GO" id="GO:0045892">
    <property type="term" value="P:negative regulation of DNA-templated transcription"/>
    <property type="evidence" value="ECO:0007669"/>
    <property type="project" value="InterPro"/>
</dbReference>
<sequence length="121" mass="13239">MKKLEIYDPAMCCSTGVCGPGVDPELVRVASAVHSLKKHGYDVVRFNLAEDPGAFTENETVNRLLQEEGADVLPVTLLDGEVLKKEKHPSNEELSGWFGIEAGSLEERPTQKVTIELSDLT</sequence>
<evidence type="ECO:0000313" key="2">
    <source>
        <dbReference type="Proteomes" id="UP000187608"/>
    </source>
</evidence>
<dbReference type="Proteomes" id="UP000187608">
    <property type="component" value="Unassembled WGS sequence"/>
</dbReference>
<name>A0A1N7IRU3_9BACI</name>
<dbReference type="Pfam" id="PF06953">
    <property type="entry name" value="ArsD"/>
    <property type="match status" value="1"/>
</dbReference>
<dbReference type="OrthoDB" id="9801358at2"/>
<reference evidence="2" key="1">
    <citation type="submission" date="2017-01" db="EMBL/GenBank/DDBJ databases">
        <authorList>
            <person name="Varghese N."/>
            <person name="Submissions S."/>
        </authorList>
    </citation>
    <scope>NUCLEOTIDE SEQUENCE [LARGE SCALE GENOMIC DNA]</scope>
    <source>
        <strain evidence="2">DSM 23127</strain>
    </source>
</reference>
<dbReference type="Gene3D" id="3.40.30.10">
    <property type="entry name" value="Glutaredoxin"/>
    <property type="match status" value="1"/>
</dbReference>
<accession>A0A1N7IRU3</accession>
<keyword evidence="2" id="KW-1185">Reference proteome</keyword>
<organism evidence="1 2">
    <name type="scientific">Salimicrobium flavidum</name>
    <dbReference type="NCBI Taxonomy" id="570947"/>
    <lineage>
        <taxon>Bacteria</taxon>
        <taxon>Bacillati</taxon>
        <taxon>Bacillota</taxon>
        <taxon>Bacilli</taxon>
        <taxon>Bacillales</taxon>
        <taxon>Bacillaceae</taxon>
        <taxon>Salimicrobium</taxon>
    </lineage>
</organism>
<dbReference type="AlphaFoldDB" id="A0A1N7IRU3"/>
<dbReference type="GO" id="GO:0003677">
    <property type="term" value="F:DNA binding"/>
    <property type="evidence" value="ECO:0007669"/>
    <property type="project" value="InterPro"/>
</dbReference>
<dbReference type="NCBIfam" id="NF033727">
    <property type="entry name" value="chaperon_ArsD"/>
    <property type="match status" value="1"/>
</dbReference>
<proteinExistence type="predicted"/>
<evidence type="ECO:0000313" key="1">
    <source>
        <dbReference type="EMBL" id="SIS39737.1"/>
    </source>
</evidence>
<dbReference type="RefSeq" id="WP_076556963.1">
    <property type="nucleotide sequence ID" value="NZ_FTOC01000002.1"/>
</dbReference>
<dbReference type="STRING" id="570947.SAMN05421687_10245"/>